<dbReference type="Proteomes" id="UP001558652">
    <property type="component" value="Unassembled WGS sequence"/>
</dbReference>
<feature type="compositionally biased region" description="Basic and acidic residues" evidence="1">
    <location>
        <begin position="477"/>
        <end position="493"/>
    </location>
</feature>
<evidence type="ECO:0000313" key="2">
    <source>
        <dbReference type="EMBL" id="KAL1131373.1"/>
    </source>
</evidence>
<feature type="compositionally biased region" description="Polar residues" evidence="1">
    <location>
        <begin position="153"/>
        <end position="163"/>
    </location>
</feature>
<feature type="compositionally biased region" description="Polar residues" evidence="1">
    <location>
        <begin position="833"/>
        <end position="846"/>
    </location>
</feature>
<keyword evidence="3" id="KW-1185">Reference proteome</keyword>
<feature type="compositionally biased region" description="Basic residues" evidence="1">
    <location>
        <begin position="815"/>
        <end position="829"/>
    </location>
</feature>
<protein>
    <submittedName>
        <fullName evidence="2">Uncharacterized protein</fullName>
    </submittedName>
</protein>
<feature type="compositionally biased region" description="Basic and acidic residues" evidence="1">
    <location>
        <begin position="68"/>
        <end position="83"/>
    </location>
</feature>
<feature type="compositionally biased region" description="Basic residues" evidence="1">
    <location>
        <begin position="741"/>
        <end position="752"/>
    </location>
</feature>
<organism evidence="2 3">
    <name type="scientific">Ranatra chinensis</name>
    <dbReference type="NCBI Taxonomy" id="642074"/>
    <lineage>
        <taxon>Eukaryota</taxon>
        <taxon>Metazoa</taxon>
        <taxon>Ecdysozoa</taxon>
        <taxon>Arthropoda</taxon>
        <taxon>Hexapoda</taxon>
        <taxon>Insecta</taxon>
        <taxon>Pterygota</taxon>
        <taxon>Neoptera</taxon>
        <taxon>Paraneoptera</taxon>
        <taxon>Hemiptera</taxon>
        <taxon>Heteroptera</taxon>
        <taxon>Panheteroptera</taxon>
        <taxon>Nepomorpha</taxon>
        <taxon>Nepidae</taxon>
        <taxon>Ranatrinae</taxon>
        <taxon>Ranatra</taxon>
    </lineage>
</organism>
<feature type="compositionally biased region" description="Basic and acidic residues" evidence="1">
    <location>
        <begin position="13"/>
        <end position="44"/>
    </location>
</feature>
<feature type="compositionally biased region" description="Basic and acidic residues" evidence="1">
    <location>
        <begin position="164"/>
        <end position="176"/>
    </location>
</feature>
<evidence type="ECO:0000313" key="3">
    <source>
        <dbReference type="Proteomes" id="UP001558652"/>
    </source>
</evidence>
<accession>A0ABD0YJB3</accession>
<sequence>MASKRRNMFSRNKKQETTEIEKGYEDAGYDHGDYDHHESFDQGYRKLNTQAGERHDTHISSKQNNKNKSLESEFVSNDKKLQETDSYTGLTPSLNEKSVLRLKRPPRLQQYRGTRDLNSHGAPQSEGIGLVPGALFSQAENTATIKDKKDGNLSGNLPKQNAEANRDKSDEEKRPTEANSQPSNRRAQSRRRRPTFRRGRTNSNSNIDTNQSKNNTIVIHTSERSSEVLGYYDGPKRENKGAKSHTSRNITVFSKDIGSGRTQIDPTSQSRWKKEYSTIKRENITDNPDNRAEIVWNLNSGQRNTRHPSIPRDLRVTDHKPVPRITREYKNTNFRQAFGHSNRARGSVEQYDEVAATKQIEQLTLAHLSSVGNNTPLLPVAQSRQVKTTDLVSHRNNGEKGYSASENSDLYSKRIKRSVNDKYPFYNLPQWILPGVDSPVRYAINPKLIVKKSEGEMNFYKSRDVIMSCSDPSPPEKGGHKSREDDQRRREGKGGLGASIMCFKIKYFGKDPFDNPLFKESFGYNSNNANTQDAWRTSVNLDERHNPNDRPRRVTRDADTNFKTEKPMGFTDVEDFLILSKHKTTTIGPPISIDEFMKRLNITGASKTRPPLTRLQGIKSRHNPPYSSRYKASELKNLTETPLLAETTTVSSLQAENRVKFPGTSLLRRLKSRTPKPHLEGNRSSTAGTPPPTTTIQSTTPRLHPPKRSLPRAKTGPVDAIAVLKRQRAVSTGGSPPFGQQKHRSAQGKSQRKPHDLELKIGNKNGTKPNEPNLPAGGSLELSSTAKSVLGKGTLVYTVDPVTGEGMWLEQAKPNPKKKSGRRYRKKQHGTNERNSTSKAGSSQQRRSGRNDEAEAGRGRQKSETRKRKRTKKPQEPLTRRQDVSHNTTENPLNAEETRKVTRRIPPSFGRSRNQKSNTENSTKPKTQRYYRKSFKQ</sequence>
<reference evidence="2 3" key="1">
    <citation type="submission" date="2024-07" db="EMBL/GenBank/DDBJ databases">
        <title>Chromosome-level genome assembly of the water stick insect Ranatra chinensis (Heteroptera: Nepidae).</title>
        <authorList>
            <person name="Liu X."/>
        </authorList>
    </citation>
    <scope>NUCLEOTIDE SEQUENCE [LARGE SCALE GENOMIC DNA]</scope>
    <source>
        <strain evidence="2">Cailab_2021Rc</strain>
        <tissue evidence="2">Muscle</tissue>
    </source>
</reference>
<feature type="region of interest" description="Disordered" evidence="1">
    <location>
        <begin position="145"/>
        <end position="222"/>
    </location>
</feature>
<feature type="compositionally biased region" description="Polar residues" evidence="1">
    <location>
        <begin position="911"/>
        <end position="925"/>
    </location>
</feature>
<feature type="region of interest" description="Disordered" evidence="1">
    <location>
        <begin position="807"/>
        <end position="937"/>
    </location>
</feature>
<comment type="caution">
    <text evidence="2">The sequence shown here is derived from an EMBL/GenBank/DDBJ whole genome shotgun (WGS) entry which is preliminary data.</text>
</comment>
<proteinExistence type="predicted"/>
<feature type="compositionally biased region" description="Polar residues" evidence="1">
    <location>
        <begin position="84"/>
        <end position="96"/>
    </location>
</feature>
<feature type="compositionally biased region" description="Polar residues" evidence="1">
    <location>
        <begin position="201"/>
        <end position="219"/>
    </location>
</feature>
<feature type="compositionally biased region" description="Basic and acidic residues" evidence="1">
    <location>
        <begin position="873"/>
        <end position="884"/>
    </location>
</feature>
<feature type="compositionally biased region" description="Basic residues" evidence="1">
    <location>
        <begin position="187"/>
        <end position="200"/>
    </location>
</feature>
<evidence type="ECO:0000256" key="1">
    <source>
        <dbReference type="SAM" id="MobiDB-lite"/>
    </source>
</evidence>
<feature type="compositionally biased region" description="Basic and acidic residues" evidence="1">
    <location>
        <begin position="849"/>
        <end position="864"/>
    </location>
</feature>
<dbReference type="AlphaFoldDB" id="A0ABD0YJB3"/>
<feature type="region of interest" description="Disordered" evidence="1">
    <location>
        <begin position="1"/>
        <end position="129"/>
    </location>
</feature>
<feature type="compositionally biased region" description="Basic residues" evidence="1">
    <location>
        <begin position="1"/>
        <end position="12"/>
    </location>
</feature>
<name>A0ABD0YJB3_9HEMI</name>
<feature type="region of interest" description="Disordered" evidence="1">
    <location>
        <begin position="467"/>
        <end position="493"/>
    </location>
</feature>
<gene>
    <name evidence="2" type="ORF">AAG570_010990</name>
</gene>
<feature type="region of interest" description="Disordered" evidence="1">
    <location>
        <begin position="607"/>
        <end position="628"/>
    </location>
</feature>
<feature type="region of interest" description="Disordered" evidence="1">
    <location>
        <begin position="664"/>
        <end position="780"/>
    </location>
</feature>
<dbReference type="EMBL" id="JBFDAA010000006">
    <property type="protein sequence ID" value="KAL1131373.1"/>
    <property type="molecule type" value="Genomic_DNA"/>
</dbReference>
<feature type="compositionally biased region" description="Basic residues" evidence="1">
    <location>
        <begin position="926"/>
        <end position="937"/>
    </location>
</feature>